<organism evidence="4 5">
    <name type="scientific">Serpentinicella alkaliphila</name>
    <dbReference type="NCBI Taxonomy" id="1734049"/>
    <lineage>
        <taxon>Bacteria</taxon>
        <taxon>Bacillati</taxon>
        <taxon>Bacillota</taxon>
        <taxon>Clostridia</taxon>
        <taxon>Peptostreptococcales</taxon>
        <taxon>Natronincolaceae</taxon>
        <taxon>Serpentinicella</taxon>
    </lineage>
</organism>
<dbReference type="InterPro" id="IPR050624">
    <property type="entry name" value="HTH-type_Tx_Regulator"/>
</dbReference>
<proteinExistence type="predicted"/>
<dbReference type="GO" id="GO:0003677">
    <property type="term" value="F:DNA binding"/>
    <property type="evidence" value="ECO:0007669"/>
    <property type="project" value="UniProtKB-UniRule"/>
</dbReference>
<protein>
    <submittedName>
        <fullName evidence="4">TetR family transcriptional regulator</fullName>
    </submittedName>
</protein>
<dbReference type="EMBL" id="SLYC01000066">
    <property type="protein sequence ID" value="TCP95028.1"/>
    <property type="molecule type" value="Genomic_DNA"/>
</dbReference>
<dbReference type="Gene3D" id="1.10.357.10">
    <property type="entry name" value="Tetracycline Repressor, domain 2"/>
    <property type="match status" value="1"/>
</dbReference>
<evidence type="ECO:0000259" key="3">
    <source>
        <dbReference type="PROSITE" id="PS50977"/>
    </source>
</evidence>
<dbReference type="AlphaFoldDB" id="A0A4R2TD39"/>
<reference evidence="4 5" key="1">
    <citation type="submission" date="2019-03" db="EMBL/GenBank/DDBJ databases">
        <title>Genomic Encyclopedia of Type Strains, Phase IV (KMG-IV): sequencing the most valuable type-strain genomes for metagenomic binning, comparative biology and taxonomic classification.</title>
        <authorList>
            <person name="Goeker M."/>
        </authorList>
    </citation>
    <scope>NUCLEOTIDE SEQUENCE [LARGE SCALE GENOMIC DNA]</scope>
    <source>
        <strain evidence="4 5">DSM 100013</strain>
    </source>
</reference>
<dbReference type="RefSeq" id="WP_132849760.1">
    <property type="nucleotide sequence ID" value="NZ_CP058648.1"/>
</dbReference>
<keyword evidence="5" id="KW-1185">Reference proteome</keyword>
<comment type="caution">
    <text evidence="4">The sequence shown here is derived from an EMBL/GenBank/DDBJ whole genome shotgun (WGS) entry which is preliminary data.</text>
</comment>
<dbReference type="Pfam" id="PF00440">
    <property type="entry name" value="TetR_N"/>
    <property type="match status" value="1"/>
</dbReference>
<name>A0A4R2TD39_9FIRM</name>
<evidence type="ECO:0000256" key="2">
    <source>
        <dbReference type="PROSITE-ProRule" id="PRU00335"/>
    </source>
</evidence>
<dbReference type="PRINTS" id="PR00455">
    <property type="entry name" value="HTHTETR"/>
</dbReference>
<accession>A0A4R2TD39</accession>
<gene>
    <name evidence="4" type="ORF">EDD79_10665</name>
</gene>
<dbReference type="InterPro" id="IPR001647">
    <property type="entry name" value="HTH_TetR"/>
</dbReference>
<dbReference type="PANTHER" id="PTHR43479">
    <property type="entry name" value="ACREF/ENVCD OPERON REPRESSOR-RELATED"/>
    <property type="match status" value="1"/>
</dbReference>
<evidence type="ECO:0000256" key="1">
    <source>
        <dbReference type="ARBA" id="ARBA00023125"/>
    </source>
</evidence>
<evidence type="ECO:0000313" key="4">
    <source>
        <dbReference type="EMBL" id="TCP95028.1"/>
    </source>
</evidence>
<dbReference type="PROSITE" id="PS50977">
    <property type="entry name" value="HTH_TETR_2"/>
    <property type="match status" value="1"/>
</dbReference>
<dbReference type="InterPro" id="IPR009057">
    <property type="entry name" value="Homeodomain-like_sf"/>
</dbReference>
<evidence type="ECO:0000313" key="5">
    <source>
        <dbReference type="Proteomes" id="UP000295504"/>
    </source>
</evidence>
<dbReference type="PANTHER" id="PTHR43479:SF11">
    <property type="entry name" value="ACREF_ENVCD OPERON REPRESSOR-RELATED"/>
    <property type="match status" value="1"/>
</dbReference>
<feature type="DNA-binding region" description="H-T-H motif" evidence="2">
    <location>
        <begin position="25"/>
        <end position="44"/>
    </location>
</feature>
<feature type="domain" description="HTH tetR-type" evidence="3">
    <location>
        <begin position="2"/>
        <end position="62"/>
    </location>
</feature>
<dbReference type="OrthoDB" id="9812993at2"/>
<keyword evidence="1 2" id="KW-0238">DNA-binding</keyword>
<dbReference type="SUPFAM" id="SSF46689">
    <property type="entry name" value="Homeodomain-like"/>
    <property type="match status" value="1"/>
</dbReference>
<dbReference type="Proteomes" id="UP000295504">
    <property type="component" value="Unassembled WGS sequence"/>
</dbReference>
<sequence>MKNTKIEIFNNAKEVFSEKGFKETSIAIITKKTGIGVGTFYNFYFSKEELFLEIFYVESIKLKDEIMKDIDIDDDPVCILKEVISKLFKGMKDNSILREWYNRETFFKILEKVKEGSGNKKEDLFYNFFNDTFKKWQSEGKIRKDIDSEYILALFNSLCFVDLHIEEIGGEFFPKTMDYLVEFIVKGLMV</sequence>